<dbReference type="Pfam" id="PF00078">
    <property type="entry name" value="RVT_1"/>
    <property type="match status" value="1"/>
</dbReference>
<dbReference type="PANTHER" id="PTHR46890">
    <property type="entry name" value="NON-LTR RETROLELEMENT REVERSE TRANSCRIPTASE-LIKE PROTEIN-RELATED"/>
    <property type="match status" value="1"/>
</dbReference>
<dbReference type="SUPFAM" id="SSF56672">
    <property type="entry name" value="DNA/RNA polymerases"/>
    <property type="match status" value="1"/>
</dbReference>
<evidence type="ECO:0000256" key="1">
    <source>
        <dbReference type="SAM" id="Phobius"/>
    </source>
</evidence>
<organism evidence="3">
    <name type="scientific">Fagus sylvatica</name>
    <name type="common">Beechnut</name>
    <dbReference type="NCBI Taxonomy" id="28930"/>
    <lineage>
        <taxon>Eukaryota</taxon>
        <taxon>Viridiplantae</taxon>
        <taxon>Streptophyta</taxon>
        <taxon>Embryophyta</taxon>
        <taxon>Tracheophyta</taxon>
        <taxon>Spermatophyta</taxon>
        <taxon>Magnoliopsida</taxon>
        <taxon>eudicotyledons</taxon>
        <taxon>Gunneridae</taxon>
        <taxon>Pentapetalae</taxon>
        <taxon>rosids</taxon>
        <taxon>fabids</taxon>
        <taxon>Fagales</taxon>
        <taxon>Fagaceae</taxon>
        <taxon>Fagus</taxon>
    </lineage>
</organism>
<dbReference type="InterPro" id="IPR000477">
    <property type="entry name" value="RT_dom"/>
</dbReference>
<feature type="domain" description="Reverse transcriptase" evidence="2">
    <location>
        <begin position="146"/>
        <end position="430"/>
    </location>
</feature>
<dbReference type="CDD" id="cd01650">
    <property type="entry name" value="RT_nLTR_like"/>
    <property type="match status" value="1"/>
</dbReference>
<dbReference type="InterPro" id="IPR026960">
    <property type="entry name" value="RVT-Znf"/>
</dbReference>
<sequence>MAQLNQLDVLVEERLLSAKEQLRRESIKANLERNALLEEISWRQKSRALWLRERDKNTRFFLHLANSHRRHNSISTLRPSLDGLDFSLLSVEDAATREKPFEEDEVSGVVHGFVGDKAPGHDGFPMAFFQFCWAVVRSDFMKVLNYFHELGSFERSLNATFLALIPKKSDAVEVKDFRPICLVGGIYKILAKLLANQLCLVLHTIISPSQNAFVQGRQILDTVLIANECLDSRLRQGIPGVLCKLDVEKAYDHVSWDFLIYLLERCGFPVRWRNWIQFCISTARFSILINGCPSGFFASFRGLRQGDPLSPLLFVIVMEALSRLLDHAVQGGSFSRFTVGNHEGNEVLMTHLLFADDTLLFCDADPTKIKQLGWVLLWFEAFSGLRINLGKSEMVPVGGGWKRLYLSKGGEVAKRLEKLQRDFLWSGLGSEFKYHLVSWSTICEPFCNGGLAIRNLRRFNQALLGKWLWRYGLERDALWRRVVEAKYRSLRGGWWCGEEPLRLSYLELFSIARNKDASIANLMSFESGMLHWNLSFIRCVQDWELESLTSFMECIYERPLTGEGEDRCCWASYSNAKFAVKRYYRPLNPHNSVLFPWKIIWKAKVPPHIAFFSWVAAQGKALKFDNLWNRGFIIPNWCCMCLRDGESVDHLFLHCSMAADLWSLVFGLFGVQWPPLMIIPSFAPAGWGSWVVMIMLWFGR</sequence>
<accession>A0A2N9HKD3</accession>
<evidence type="ECO:0000259" key="2">
    <source>
        <dbReference type="PROSITE" id="PS50878"/>
    </source>
</evidence>
<dbReference type="InterPro" id="IPR043502">
    <property type="entry name" value="DNA/RNA_pol_sf"/>
</dbReference>
<dbReference type="EMBL" id="OIVN01003604">
    <property type="protein sequence ID" value="SPD12405.1"/>
    <property type="molecule type" value="Genomic_DNA"/>
</dbReference>
<reference evidence="3" key="1">
    <citation type="submission" date="2018-02" db="EMBL/GenBank/DDBJ databases">
        <authorList>
            <person name="Cohen D.B."/>
            <person name="Kent A.D."/>
        </authorList>
    </citation>
    <scope>NUCLEOTIDE SEQUENCE</scope>
</reference>
<proteinExistence type="predicted"/>
<dbReference type="PANTHER" id="PTHR46890:SF1">
    <property type="entry name" value="REVERSE TRANSCRIPTASE DOMAIN-CONTAINING PROTEIN"/>
    <property type="match status" value="1"/>
</dbReference>
<keyword evidence="1" id="KW-0812">Transmembrane</keyword>
<protein>
    <recommendedName>
        <fullName evidence="2">Reverse transcriptase domain-containing protein</fullName>
    </recommendedName>
</protein>
<dbReference type="AlphaFoldDB" id="A0A2N9HKD3"/>
<name>A0A2N9HKD3_FAGSY</name>
<dbReference type="InterPro" id="IPR052343">
    <property type="entry name" value="Retrotransposon-Effector_Assoc"/>
</dbReference>
<feature type="transmembrane region" description="Helical" evidence="1">
    <location>
        <begin position="678"/>
        <end position="698"/>
    </location>
</feature>
<keyword evidence="1" id="KW-0472">Membrane</keyword>
<dbReference type="Pfam" id="PF13966">
    <property type="entry name" value="zf-RVT"/>
    <property type="match status" value="1"/>
</dbReference>
<keyword evidence="1" id="KW-1133">Transmembrane helix</keyword>
<gene>
    <name evidence="3" type="ORF">FSB_LOCUS40287</name>
</gene>
<evidence type="ECO:0000313" key="3">
    <source>
        <dbReference type="EMBL" id="SPD12405.1"/>
    </source>
</evidence>
<dbReference type="PROSITE" id="PS50878">
    <property type="entry name" value="RT_POL"/>
    <property type="match status" value="1"/>
</dbReference>